<feature type="transmembrane region" description="Helical" evidence="5">
    <location>
        <begin position="433"/>
        <end position="450"/>
    </location>
</feature>
<dbReference type="PANTHER" id="PTHR10283:SF82">
    <property type="entry name" value="SOLUTE CARRIER FAMILY 13 MEMBER 2"/>
    <property type="match status" value="1"/>
</dbReference>
<proteinExistence type="predicted"/>
<feature type="transmembrane region" description="Helical" evidence="5">
    <location>
        <begin position="78"/>
        <end position="99"/>
    </location>
</feature>
<reference evidence="6 7" key="1">
    <citation type="submission" date="2010-10" db="EMBL/GenBank/DDBJ databases">
        <authorList>
            <consortium name="The Broad Institute Genome Sequencing Platform"/>
            <person name="Ward D."/>
            <person name="Earl A."/>
            <person name="Feldgarden M."/>
            <person name="Young S.K."/>
            <person name="Gargeya S."/>
            <person name="Zeng Q."/>
            <person name="Alvarado L."/>
            <person name="Berlin A."/>
            <person name="Bochicchio J."/>
            <person name="Chapman S.B."/>
            <person name="Chen Z."/>
            <person name="Freedman E."/>
            <person name="Gellesch M."/>
            <person name="Goldberg J."/>
            <person name="Griggs A."/>
            <person name="Gujja S."/>
            <person name="Heilman E."/>
            <person name="Heiman D."/>
            <person name="Howarth C."/>
            <person name="Mehta T."/>
            <person name="Neiman D."/>
            <person name="Pearson M."/>
            <person name="Roberts A."/>
            <person name="Saif S."/>
            <person name="Shea T."/>
            <person name="Shenoy N."/>
            <person name="Sisk P."/>
            <person name="Stolte C."/>
            <person name="Sykes S."/>
            <person name="White J."/>
            <person name="Yandava C."/>
            <person name="Allen-Vercoe E."/>
            <person name="Sibley C."/>
            <person name="Ambrose C.E."/>
            <person name="Strauss J."/>
            <person name="Daigneault M."/>
            <person name="Haas B."/>
            <person name="Nusbaum C."/>
            <person name="Birren B."/>
        </authorList>
    </citation>
    <scope>NUCLEOTIDE SEQUENCE [LARGE SCALE GENOMIC DNA]</scope>
    <source>
        <strain evidence="6 7">3_1_6</strain>
    </source>
</reference>
<evidence type="ECO:0000256" key="3">
    <source>
        <dbReference type="ARBA" id="ARBA00022989"/>
    </source>
</evidence>
<dbReference type="OrthoDB" id="9766267at2"/>
<dbReference type="Proteomes" id="UP000006034">
    <property type="component" value="Unassembled WGS sequence"/>
</dbReference>
<sequence length="501" mass="53557">MSRLDNCLTAIVGDKLPIETARKTFFFLLGIAVMLIVIALPSPSPFYKGEEAIPLTANAKIVMAVLCFAVIQWMTEAIPFPATSLCLIVFLHILGVASFDKLVTLGFGNNVLLFLMGAMGLSAAMTSSGLARRFMLWMLTKVGRRTDRIVLAFIAIGTMTSMWVTDMAVAAMLLPLGVSILESSGCKPLQSNFGRALMIGIVWGALIGGTATPAGCGPNVLAMQYVRDMAHMDVSFAQWMAVGVPGAMIMVPLGWFCLMKLFPPEFREIPTSLESIRAELNALGGLNTKEIRTLVVFLTMVTLWLGGSNLEPYIGFKAPEGFVALLGFVLLFVPGLRVFDDWKVAAKSIDWGGLVLIAGGISAGMMLASTGAARWLAWGMLSGVGELHPVLRVLAVIGMVELLKIFFSSNSVTGAVVMPLIIALAMDIGMNPWILAGPAGIATSMAFIMVTSSPTNVIPYSSGYFRISEFAKSGVVMTIIGILAVTASVAIFGRFANMNIW</sequence>
<dbReference type="NCBIfam" id="TIGR00785">
    <property type="entry name" value="dass"/>
    <property type="match status" value="1"/>
</dbReference>
<comment type="subcellular location">
    <subcellularLocation>
        <location evidence="1">Membrane</location>
        <topology evidence="1">Multi-pass membrane protein</topology>
    </subcellularLocation>
</comment>
<keyword evidence="7" id="KW-1185">Reference proteome</keyword>
<feature type="transmembrane region" description="Helical" evidence="5">
    <location>
        <begin position="405"/>
        <end position="426"/>
    </location>
</feature>
<evidence type="ECO:0000256" key="5">
    <source>
        <dbReference type="SAM" id="Phobius"/>
    </source>
</evidence>
<dbReference type="RefSeq" id="WP_016360695.1">
    <property type="nucleotide sequence ID" value="NZ_KE150238.1"/>
</dbReference>
<feature type="transmembrane region" description="Helical" evidence="5">
    <location>
        <begin position="52"/>
        <end position="71"/>
    </location>
</feature>
<feature type="transmembrane region" description="Helical" evidence="5">
    <location>
        <begin position="470"/>
        <end position="492"/>
    </location>
</feature>
<name>E5Y8Q0_BILW3</name>
<dbReference type="GO" id="GO:0008514">
    <property type="term" value="F:organic anion transmembrane transporter activity"/>
    <property type="evidence" value="ECO:0007669"/>
    <property type="project" value="UniProtKB-ARBA"/>
</dbReference>
<keyword evidence="4 5" id="KW-0472">Membrane</keyword>
<dbReference type="AlphaFoldDB" id="E5Y8Q0"/>
<comment type="caution">
    <text evidence="6">The sequence shown here is derived from an EMBL/GenBank/DDBJ whole genome shotgun (WGS) entry which is preliminary data.</text>
</comment>
<dbReference type="Pfam" id="PF00939">
    <property type="entry name" value="Na_sulph_symp"/>
    <property type="match status" value="1"/>
</dbReference>
<dbReference type="PANTHER" id="PTHR10283">
    <property type="entry name" value="SOLUTE CARRIER FAMILY 13 MEMBER"/>
    <property type="match status" value="1"/>
</dbReference>
<evidence type="ECO:0000313" key="6">
    <source>
        <dbReference type="EMBL" id="EFV43629.2"/>
    </source>
</evidence>
<protein>
    <submittedName>
        <fullName evidence="6">Divalent anion:Na+ symporter (DASS) family transporter</fullName>
    </submittedName>
</protein>
<evidence type="ECO:0000256" key="1">
    <source>
        <dbReference type="ARBA" id="ARBA00004141"/>
    </source>
</evidence>
<dbReference type="GO" id="GO:0005886">
    <property type="term" value="C:plasma membrane"/>
    <property type="evidence" value="ECO:0007669"/>
    <property type="project" value="TreeGrafter"/>
</dbReference>
<keyword evidence="3 5" id="KW-1133">Transmembrane helix</keyword>
<dbReference type="EMBL" id="ADCP02000001">
    <property type="protein sequence ID" value="EFV43629.2"/>
    <property type="molecule type" value="Genomic_DNA"/>
</dbReference>
<gene>
    <name evidence="6" type="ORF">HMPREF0179_02568</name>
</gene>
<feature type="transmembrane region" description="Helical" evidence="5">
    <location>
        <begin position="196"/>
        <end position="216"/>
    </location>
</feature>
<dbReference type="eggNOG" id="COG0471">
    <property type="taxonomic scope" value="Bacteria"/>
</dbReference>
<accession>E5Y8Q0</accession>
<feature type="transmembrane region" description="Helical" evidence="5">
    <location>
        <begin position="25"/>
        <end position="46"/>
    </location>
</feature>
<evidence type="ECO:0000256" key="4">
    <source>
        <dbReference type="ARBA" id="ARBA00023136"/>
    </source>
</evidence>
<dbReference type="HOGENOM" id="CLU_005170_0_1_7"/>
<feature type="transmembrane region" description="Helical" evidence="5">
    <location>
        <begin position="150"/>
        <end position="176"/>
    </location>
</feature>
<dbReference type="InterPro" id="IPR001898">
    <property type="entry name" value="SLC13A/DASS"/>
</dbReference>
<feature type="transmembrane region" description="Helical" evidence="5">
    <location>
        <begin position="351"/>
        <end position="368"/>
    </location>
</feature>
<keyword evidence="2 5" id="KW-0812">Transmembrane</keyword>
<evidence type="ECO:0000313" key="7">
    <source>
        <dbReference type="Proteomes" id="UP000006034"/>
    </source>
</evidence>
<feature type="transmembrane region" description="Helical" evidence="5">
    <location>
        <begin position="236"/>
        <end position="256"/>
    </location>
</feature>
<organism evidence="6 7">
    <name type="scientific">Bilophila wadsworthia (strain 3_1_6)</name>
    <dbReference type="NCBI Taxonomy" id="563192"/>
    <lineage>
        <taxon>Bacteria</taxon>
        <taxon>Pseudomonadati</taxon>
        <taxon>Thermodesulfobacteriota</taxon>
        <taxon>Desulfovibrionia</taxon>
        <taxon>Desulfovibrionales</taxon>
        <taxon>Desulfovibrionaceae</taxon>
        <taxon>Bilophila</taxon>
    </lineage>
</organism>
<dbReference type="STRING" id="563192.HMPREF0179_02568"/>
<feature type="transmembrane region" description="Helical" evidence="5">
    <location>
        <begin position="111"/>
        <end position="130"/>
    </location>
</feature>
<reference evidence="6 7" key="2">
    <citation type="submission" date="2013-04" db="EMBL/GenBank/DDBJ databases">
        <title>The Genome Sequence of Bilophila wadsworthia 3_1_6.</title>
        <authorList>
            <consortium name="The Broad Institute Genomics Platform"/>
            <person name="Earl A."/>
            <person name="Ward D."/>
            <person name="Feldgarden M."/>
            <person name="Gevers D."/>
            <person name="Sibley C."/>
            <person name="Strauss J."/>
            <person name="Allen-Vercoe E."/>
            <person name="Walker B."/>
            <person name="Young S."/>
            <person name="Zeng Q."/>
            <person name="Gargeya S."/>
            <person name="Fitzgerald M."/>
            <person name="Haas B."/>
            <person name="Abouelleil A."/>
            <person name="Allen A.W."/>
            <person name="Alvarado L."/>
            <person name="Arachchi H.M."/>
            <person name="Berlin A.M."/>
            <person name="Chapman S.B."/>
            <person name="Gainer-Dewar J."/>
            <person name="Goldberg J."/>
            <person name="Griggs A."/>
            <person name="Gujja S."/>
            <person name="Hansen M."/>
            <person name="Howarth C."/>
            <person name="Imamovic A."/>
            <person name="Ireland A."/>
            <person name="Larimer J."/>
            <person name="McCowan C."/>
            <person name="Murphy C."/>
            <person name="Pearson M."/>
            <person name="Poon T.W."/>
            <person name="Priest M."/>
            <person name="Roberts A."/>
            <person name="Saif S."/>
            <person name="Shea T."/>
            <person name="Sisk P."/>
            <person name="Sykes S."/>
            <person name="Wortman J."/>
            <person name="Nusbaum C."/>
            <person name="Birren B."/>
        </authorList>
    </citation>
    <scope>NUCLEOTIDE SEQUENCE [LARGE SCALE GENOMIC DNA]</scope>
    <source>
        <strain evidence="6 7">3_1_6</strain>
    </source>
</reference>
<dbReference type="GeneID" id="78085697"/>
<evidence type="ECO:0000256" key="2">
    <source>
        <dbReference type="ARBA" id="ARBA00022692"/>
    </source>
</evidence>
<feature type="transmembrane region" description="Helical" evidence="5">
    <location>
        <begin position="322"/>
        <end position="339"/>
    </location>
</feature>
<dbReference type="GO" id="GO:1905039">
    <property type="term" value="P:carboxylic acid transmembrane transport"/>
    <property type="evidence" value="ECO:0007669"/>
    <property type="project" value="UniProtKB-ARBA"/>
</dbReference>